<feature type="compositionally biased region" description="Low complexity" evidence="16">
    <location>
        <begin position="182"/>
        <end position="192"/>
    </location>
</feature>
<evidence type="ECO:0000259" key="17">
    <source>
        <dbReference type="PROSITE" id="PS50994"/>
    </source>
</evidence>
<dbReference type="Gene3D" id="1.10.340.70">
    <property type="match status" value="1"/>
</dbReference>
<dbReference type="SUPFAM" id="SSF50630">
    <property type="entry name" value="Acid proteases"/>
    <property type="match status" value="1"/>
</dbReference>
<dbReference type="InterPro" id="IPR001878">
    <property type="entry name" value="Znf_CCHC"/>
</dbReference>
<keyword evidence="10" id="KW-0460">Magnesium</keyword>
<keyword evidence="5" id="KW-0540">Nuclease</keyword>
<dbReference type="CDD" id="cd00303">
    <property type="entry name" value="retropepsin_like"/>
    <property type="match status" value="1"/>
</dbReference>
<dbReference type="InterPro" id="IPR043128">
    <property type="entry name" value="Rev_trsase/Diguanyl_cyclase"/>
</dbReference>
<feature type="domain" description="Integrase catalytic" evidence="17">
    <location>
        <begin position="784"/>
        <end position="947"/>
    </location>
</feature>
<dbReference type="Pfam" id="PF24626">
    <property type="entry name" value="SH3_Tf2-1"/>
    <property type="match status" value="1"/>
</dbReference>
<dbReference type="PROSITE" id="PS50994">
    <property type="entry name" value="INTEGRASE"/>
    <property type="match status" value="1"/>
</dbReference>
<feature type="region of interest" description="Disordered" evidence="16">
    <location>
        <begin position="155"/>
        <end position="217"/>
    </location>
</feature>
<dbReference type="InterPro" id="IPR041373">
    <property type="entry name" value="RT_RNaseH"/>
</dbReference>
<dbReference type="Gene3D" id="4.10.60.10">
    <property type="entry name" value="Zinc finger, CCHC-type"/>
    <property type="match status" value="1"/>
</dbReference>
<dbReference type="EC" id="2.7.7.49" evidence="1"/>
<dbReference type="Pfam" id="PF17917">
    <property type="entry name" value="RT_RNaseH"/>
    <property type="match status" value="1"/>
</dbReference>
<keyword evidence="18" id="KW-1185">Reference proteome</keyword>
<evidence type="ECO:0000256" key="3">
    <source>
        <dbReference type="ARBA" id="ARBA00022679"/>
    </source>
</evidence>
<dbReference type="InterPro" id="IPR041588">
    <property type="entry name" value="Integrase_H2C2"/>
</dbReference>
<evidence type="ECO:0000256" key="1">
    <source>
        <dbReference type="ARBA" id="ARBA00012493"/>
    </source>
</evidence>
<evidence type="ECO:0000256" key="7">
    <source>
        <dbReference type="ARBA" id="ARBA00022750"/>
    </source>
</evidence>
<evidence type="ECO:0000256" key="12">
    <source>
        <dbReference type="ARBA" id="ARBA00022918"/>
    </source>
</evidence>
<dbReference type="InterPro" id="IPR005162">
    <property type="entry name" value="Retrotrans_gag_dom"/>
</dbReference>
<dbReference type="InterPro" id="IPR056924">
    <property type="entry name" value="SH3_Tf2-1"/>
</dbReference>
<evidence type="ECO:0000256" key="11">
    <source>
        <dbReference type="ARBA" id="ARBA00022908"/>
    </source>
</evidence>
<dbReference type="SMART" id="SM00343">
    <property type="entry name" value="ZnF_C2HC"/>
    <property type="match status" value="4"/>
</dbReference>
<dbReference type="GeneID" id="113722275"/>
<keyword evidence="11" id="KW-0229">DNA integration</keyword>
<keyword evidence="14" id="KW-0238">DNA-binding</keyword>
<dbReference type="Gene3D" id="2.40.70.10">
    <property type="entry name" value="Acid Proteases"/>
    <property type="match status" value="2"/>
</dbReference>
<keyword evidence="8" id="KW-0255">Endonuclease</keyword>
<keyword evidence="9" id="KW-0378">Hydrolase</keyword>
<dbReference type="SUPFAM" id="SSF53098">
    <property type="entry name" value="Ribonuclease H-like"/>
    <property type="match status" value="1"/>
</dbReference>
<dbReference type="InterPro" id="IPR001584">
    <property type="entry name" value="Integrase_cat-core"/>
</dbReference>
<protein>
    <recommendedName>
        <fullName evidence="1">RNA-directed DNA polymerase</fullName>
        <ecNumber evidence="1">2.7.7.49</ecNumber>
    </recommendedName>
</protein>
<keyword evidence="12" id="KW-0695">RNA-directed DNA polymerase</keyword>
<dbReference type="Pfam" id="PF03732">
    <property type="entry name" value="Retrotrans_gag"/>
    <property type="match status" value="1"/>
</dbReference>
<dbReference type="Pfam" id="PF17921">
    <property type="entry name" value="Integrase_H2C2"/>
    <property type="match status" value="1"/>
</dbReference>
<evidence type="ECO:0000256" key="9">
    <source>
        <dbReference type="ARBA" id="ARBA00022801"/>
    </source>
</evidence>
<dbReference type="PANTHER" id="PTHR37984:SF5">
    <property type="entry name" value="PROTEIN NYNRIN-LIKE"/>
    <property type="match status" value="1"/>
</dbReference>
<name>A0ABM4UFL3_COFAR</name>
<reference evidence="19" key="1">
    <citation type="submission" date="2025-08" db="UniProtKB">
        <authorList>
            <consortium name="RefSeq"/>
        </authorList>
    </citation>
    <scope>IDENTIFICATION</scope>
    <source>
        <tissue evidence="19">Leaves</tissue>
    </source>
</reference>
<keyword evidence="4" id="KW-0548">Nucleotidyltransferase</keyword>
<organism evidence="18 19">
    <name type="scientific">Coffea arabica</name>
    <name type="common">Arabian coffee</name>
    <dbReference type="NCBI Taxonomy" id="13443"/>
    <lineage>
        <taxon>Eukaryota</taxon>
        <taxon>Viridiplantae</taxon>
        <taxon>Streptophyta</taxon>
        <taxon>Embryophyta</taxon>
        <taxon>Tracheophyta</taxon>
        <taxon>Spermatophyta</taxon>
        <taxon>Magnoliopsida</taxon>
        <taxon>eudicotyledons</taxon>
        <taxon>Gunneridae</taxon>
        <taxon>Pentapetalae</taxon>
        <taxon>asterids</taxon>
        <taxon>lamiids</taxon>
        <taxon>Gentianales</taxon>
        <taxon>Rubiaceae</taxon>
        <taxon>Ixoroideae</taxon>
        <taxon>Gardenieae complex</taxon>
        <taxon>Bertiereae - Coffeeae clade</taxon>
        <taxon>Coffeeae</taxon>
        <taxon>Coffea</taxon>
    </lineage>
</organism>
<feature type="compositionally biased region" description="Polar residues" evidence="16">
    <location>
        <begin position="200"/>
        <end position="210"/>
    </location>
</feature>
<keyword evidence="7" id="KW-0064">Aspartyl protease</keyword>
<evidence type="ECO:0000256" key="14">
    <source>
        <dbReference type="ARBA" id="ARBA00023125"/>
    </source>
</evidence>
<evidence type="ECO:0000313" key="19">
    <source>
        <dbReference type="RefSeq" id="XP_071906069.1"/>
    </source>
</evidence>
<keyword evidence="3" id="KW-0808">Transferase</keyword>
<dbReference type="Pfam" id="PF08284">
    <property type="entry name" value="RVP_2"/>
    <property type="match status" value="2"/>
</dbReference>
<dbReference type="Gene3D" id="3.30.70.270">
    <property type="match status" value="2"/>
</dbReference>
<dbReference type="CDD" id="cd09274">
    <property type="entry name" value="RNase_HI_RT_Ty3"/>
    <property type="match status" value="1"/>
</dbReference>
<feature type="region of interest" description="Disordered" evidence="16">
    <location>
        <begin position="1141"/>
        <end position="1206"/>
    </location>
</feature>
<dbReference type="SUPFAM" id="SSF57756">
    <property type="entry name" value="Retrovirus zinc finger-like domains"/>
    <property type="match status" value="1"/>
</dbReference>
<evidence type="ECO:0000256" key="5">
    <source>
        <dbReference type="ARBA" id="ARBA00022722"/>
    </source>
</evidence>
<evidence type="ECO:0000256" key="6">
    <source>
        <dbReference type="ARBA" id="ARBA00022723"/>
    </source>
</evidence>
<sequence length="1401" mass="159877">MIDIFAALHYSEERQVTFAVFQLEGAARSWWNMIRMKWDREQTLRTWVNFVRDFNAKYFPPLVQEKREDEFIRLRQGTQSVAEYESQFTRLSKFAPELILTEQRRVRRFTQGLNVEIQKDLAVAQIHTFSDAVEKALRVENARLQVRNFQVKKRGFSASSSTQGDKGTPPKFGRGAGGGRQPGMTRGTPPRGSHNGRGPQKSTSQGSSASVARGPCGFCGKPNHTEDNCWRKERRCLRCGSAEHQIANCPVLPREARATTQSSKANSGQSKVEGTKPKVPARVYSLEQQQVPDSSGVVEGERKLLGNLISLAIKGYDVILGMDWLAKYDAQLDCKRKVVEFRIPGEATLRLDVRGSLASSALISGIRARKFLYRGAQGFLAFLINTPTDKLRVEDVPTLYAKFSKCEFWLEKISFLGHVISKEGITVDPAKVEAVAEWKRPENPTEIRSFLGLAGYYRRFIKDFSKLAGPLTDLTKKNGRFVWDTRCETSFQELKRRLTRAPVLALPSGKDSFTVYTDASKEGLGCVLMQNKNVIAFASRKLKTHEQNYPTHDLELAAVVFALKKWRHYLYGITFEVYSDHKSLKYLFSQKELNMRQRRWMELLEDYDCTINYHPGKANVVADALSRKAQVAGLMVKEWEMLGAASEWNPRLGCKKITFGNIRVTSTILDRIKEAQEKDPMVQKWKEKVEKKALPDFNLGPEGILRYRNRVVVANDENLKREILEEAHRSKYTIHPGSNKMYQDLRRLYWWDKMKREIAQYVQTCLICQQVKAEHQKPSGLLQPLEIPEWKWENITMDFVSGLPRTQKGHDAVWVIVDRLTKSAHFLPVNVKDSLDKLARLYLNEIVRLHGVPVSIVSDRDPRFVSRFWQKFQEHLGTKINLSTTYHPQTDGQSERTIQTLEDMLRTCILDFGGNWGQHMTLVEFAYNNSFHSSIQMAPYEALYGRKCRSPIYWDEVGEKKVLDPTTIPWMEDAQEKVKLIRQRLQTAQSRQKSYADNRRKDLEFEVGDRVFLKITPLRSVTAGRGKKLQPRFVGPYKILQRVGKVAYRLELPPSLARIHDVFHVSMLKKYYPDPTHIVRPEEIELNKALTYEERPVQLLDRRIKELRNKQIPLVKITAFSEVVEKAQRVENARLQVRNLQAKKRGFSGNSSGQRDKSTPPKFGRGTGEGRMPGMSRGVPSGGGQVRRGQRGGFHRGPASASRGPCGYCGKPNHMGDTCWKKEGKCLRCGSVYHQLATCPVLSQDGRGSQQLTRTNSEPTKVEGTKPKIAARVYSLEPQQVPDSSEVVEGTIPVFHRFTKVLVDPGATHSFVNPNFMCGIDIKPASLSYDLEVSTLTGDHHLVTSIVYKDCEVWVGERKLLRDLISLSIKGYDIILGMDWLARYNAQLDCKRKVHYKKIVH</sequence>
<dbReference type="InterPro" id="IPR050951">
    <property type="entry name" value="Retrovirus_Pol_polyprotein"/>
</dbReference>
<dbReference type="SUPFAM" id="SSF56672">
    <property type="entry name" value="DNA/RNA polymerases"/>
    <property type="match status" value="1"/>
</dbReference>
<dbReference type="PANTHER" id="PTHR37984">
    <property type="entry name" value="PROTEIN CBG26694"/>
    <property type="match status" value="1"/>
</dbReference>
<dbReference type="RefSeq" id="XP_071906069.1">
    <property type="nucleotide sequence ID" value="XM_072049968.1"/>
</dbReference>
<evidence type="ECO:0000256" key="16">
    <source>
        <dbReference type="SAM" id="MobiDB-lite"/>
    </source>
</evidence>
<keyword evidence="13" id="KW-0239">DNA-directed DNA polymerase</keyword>
<dbReference type="InterPro" id="IPR012337">
    <property type="entry name" value="RNaseH-like_sf"/>
</dbReference>
<proteinExistence type="predicted"/>
<evidence type="ECO:0000256" key="10">
    <source>
        <dbReference type="ARBA" id="ARBA00022842"/>
    </source>
</evidence>
<evidence type="ECO:0000256" key="4">
    <source>
        <dbReference type="ARBA" id="ARBA00022695"/>
    </source>
</evidence>
<evidence type="ECO:0000256" key="2">
    <source>
        <dbReference type="ARBA" id="ARBA00022670"/>
    </source>
</evidence>
<evidence type="ECO:0000313" key="18">
    <source>
        <dbReference type="Proteomes" id="UP001652660"/>
    </source>
</evidence>
<accession>A0ABM4UFL3</accession>
<evidence type="ECO:0000256" key="8">
    <source>
        <dbReference type="ARBA" id="ARBA00022759"/>
    </source>
</evidence>
<keyword evidence="15" id="KW-0233">DNA recombination</keyword>
<dbReference type="Proteomes" id="UP001652660">
    <property type="component" value="Chromosome 5c"/>
</dbReference>
<dbReference type="InterPro" id="IPR021109">
    <property type="entry name" value="Peptidase_aspartic_dom_sf"/>
</dbReference>
<dbReference type="InterPro" id="IPR043502">
    <property type="entry name" value="DNA/RNA_pol_sf"/>
</dbReference>
<dbReference type="Gene3D" id="3.30.420.10">
    <property type="entry name" value="Ribonuclease H-like superfamily/Ribonuclease H"/>
    <property type="match status" value="1"/>
</dbReference>
<keyword evidence="6" id="KW-0479">Metal-binding</keyword>
<dbReference type="InterPro" id="IPR036397">
    <property type="entry name" value="RNaseH_sf"/>
</dbReference>
<evidence type="ECO:0000256" key="13">
    <source>
        <dbReference type="ARBA" id="ARBA00022932"/>
    </source>
</evidence>
<keyword evidence="2" id="KW-0645">Protease</keyword>
<dbReference type="InterPro" id="IPR036875">
    <property type="entry name" value="Znf_CCHC_sf"/>
</dbReference>
<gene>
    <name evidence="19" type="primary">LOC113722275</name>
</gene>
<evidence type="ECO:0000256" key="15">
    <source>
        <dbReference type="ARBA" id="ARBA00023172"/>
    </source>
</evidence>